<dbReference type="RefSeq" id="WP_032134994.1">
    <property type="nucleotide sequence ID" value="NZ_JADNCE010000001.1"/>
</dbReference>
<dbReference type="Proteomes" id="UP000195772">
    <property type="component" value="Unassembled WGS sequence"/>
</dbReference>
<dbReference type="EMBL" id="NFHB01000002">
    <property type="protein sequence ID" value="OUN04487.1"/>
    <property type="molecule type" value="Genomic_DNA"/>
</dbReference>
<dbReference type="eggNOG" id="COG2374">
    <property type="taxonomic scope" value="Bacteria"/>
</dbReference>
<dbReference type="GO" id="GO:0003824">
    <property type="term" value="F:catalytic activity"/>
    <property type="evidence" value="ECO:0007669"/>
    <property type="project" value="InterPro"/>
</dbReference>
<gene>
    <name evidence="2" type="ORF">B5G41_04035</name>
</gene>
<organism evidence="2 3">
    <name type="scientific">Alistipes onderdonkii</name>
    <dbReference type="NCBI Taxonomy" id="328813"/>
    <lineage>
        <taxon>Bacteria</taxon>
        <taxon>Pseudomonadati</taxon>
        <taxon>Bacteroidota</taxon>
        <taxon>Bacteroidia</taxon>
        <taxon>Bacteroidales</taxon>
        <taxon>Rikenellaceae</taxon>
        <taxon>Alistipes</taxon>
    </lineage>
</organism>
<dbReference type="InterPro" id="IPR005135">
    <property type="entry name" value="Endo/exonuclease/phosphatase"/>
</dbReference>
<reference evidence="3" key="1">
    <citation type="submission" date="2017-04" db="EMBL/GenBank/DDBJ databases">
        <title>Function of individual gut microbiota members based on whole genome sequencing of pure cultures obtained from chicken caecum.</title>
        <authorList>
            <person name="Medvecky M."/>
            <person name="Cejkova D."/>
            <person name="Polansky O."/>
            <person name="Karasova D."/>
            <person name="Kubasova T."/>
            <person name="Cizek A."/>
            <person name="Rychlik I."/>
        </authorList>
    </citation>
    <scope>NUCLEOTIDE SEQUENCE [LARGE SCALE GENOMIC DNA]</scope>
    <source>
        <strain evidence="3">An90</strain>
    </source>
</reference>
<dbReference type="OrthoDB" id="1004810at2"/>
<comment type="caution">
    <text evidence="2">The sequence shown here is derived from an EMBL/GenBank/DDBJ whole genome shotgun (WGS) entry which is preliminary data.</text>
</comment>
<accession>A0A1Y3R1H9</accession>
<protein>
    <recommendedName>
        <fullName evidence="1">Endonuclease/exonuclease/phosphatase domain-containing protein</fullName>
    </recommendedName>
</protein>
<proteinExistence type="predicted"/>
<name>A0A1Y3R1H9_9BACT</name>
<evidence type="ECO:0000259" key="1">
    <source>
        <dbReference type="Pfam" id="PF19580"/>
    </source>
</evidence>
<dbReference type="AlphaFoldDB" id="A0A1Y3R1H9"/>
<dbReference type="Pfam" id="PF19580">
    <property type="entry name" value="Exo_endo_phos_3"/>
    <property type="match status" value="1"/>
</dbReference>
<evidence type="ECO:0000313" key="3">
    <source>
        <dbReference type="Proteomes" id="UP000195772"/>
    </source>
</evidence>
<feature type="domain" description="Endonuclease/exonuclease/phosphatase" evidence="1">
    <location>
        <begin position="55"/>
        <end position="159"/>
    </location>
</feature>
<evidence type="ECO:0000313" key="2">
    <source>
        <dbReference type="EMBL" id="OUN04487.1"/>
    </source>
</evidence>
<sequence>MSLRRIITVLAATGHARPVPGSRTLRVLQRLPRIITALLLFLAGIPAHAQPRTGIVYWDLDHLYDTVPALFYNDTDYTPSGRLAWDTERYRRKIRHTAAVIDSMRMPLVALWGVENEAVVRDIAAACKGDYSYLHRTLNSLDGMDFALLYYGDLFEPHYDEPGRRYLYIEGLLYRRGKPMRRGSGRVVRPTRTDTIGLVLCSDTRMAEWVVRDLREERPGVKLLVAGRTSSLAPGAFGLRDALERPARLGRGNVRRRGGWQMRDRILADTALRTSAGDVYARRYLIDPKTGTPLPTYEKRRYRGGYGYALPVFVYLE</sequence>